<dbReference type="SUPFAM" id="SSF55729">
    <property type="entry name" value="Acyl-CoA N-acyltransferases (Nat)"/>
    <property type="match status" value="1"/>
</dbReference>
<dbReference type="PANTHER" id="PTHR43800:SF1">
    <property type="entry name" value="PEPTIDYL-LYSINE N-ACETYLTRANSFERASE YJAB"/>
    <property type="match status" value="1"/>
</dbReference>
<organism evidence="4 5">
    <name type="scientific">Candidatus Gallibacteroides avistercoris</name>
    <dbReference type="NCBI Taxonomy" id="2840833"/>
    <lineage>
        <taxon>Bacteria</taxon>
        <taxon>Pseudomonadati</taxon>
        <taxon>Bacteroidota</taxon>
        <taxon>Bacteroidia</taxon>
        <taxon>Bacteroidales</taxon>
        <taxon>Bacteroidaceae</taxon>
        <taxon>Bacteroidaceae incertae sedis</taxon>
        <taxon>Candidatus Gallibacteroides</taxon>
    </lineage>
</organism>
<dbReference type="CDD" id="cd04301">
    <property type="entry name" value="NAT_SF"/>
    <property type="match status" value="1"/>
</dbReference>
<dbReference type="InterPro" id="IPR000182">
    <property type="entry name" value="GNAT_dom"/>
</dbReference>
<evidence type="ECO:0000256" key="2">
    <source>
        <dbReference type="ARBA" id="ARBA00023315"/>
    </source>
</evidence>
<sequence length="167" mass="19622">MIEIREASIHDCQLIRELASQAFSHTYRHILSPEQLDYMFEWMYSEKSLLEQMTEQHHHFFIASYDQQACGYISVEREEKRLFHIQKIYVLPQMQGKKIGKHLIEKAFSYIRGLVAPDESVTVELNVNRQNKATGFYKRMGFSIARSGDFPIGNGFFMNDYIMAVQI</sequence>
<evidence type="ECO:0000256" key="1">
    <source>
        <dbReference type="ARBA" id="ARBA00022679"/>
    </source>
</evidence>
<evidence type="ECO:0000313" key="4">
    <source>
        <dbReference type="EMBL" id="HIU55664.1"/>
    </source>
</evidence>
<keyword evidence="2" id="KW-0012">Acyltransferase</keyword>
<comment type="caution">
    <text evidence="4">The sequence shown here is derived from an EMBL/GenBank/DDBJ whole genome shotgun (WGS) entry which is preliminary data.</text>
</comment>
<dbReference type="PANTHER" id="PTHR43800">
    <property type="entry name" value="PEPTIDYL-LYSINE N-ACETYLTRANSFERASE YJAB"/>
    <property type="match status" value="1"/>
</dbReference>
<dbReference type="Pfam" id="PF13673">
    <property type="entry name" value="Acetyltransf_10"/>
    <property type="match status" value="1"/>
</dbReference>
<proteinExistence type="predicted"/>
<dbReference type="Proteomes" id="UP000824112">
    <property type="component" value="Unassembled WGS sequence"/>
</dbReference>
<dbReference type="EMBL" id="DVNA01000171">
    <property type="protein sequence ID" value="HIU55664.1"/>
    <property type="molecule type" value="Genomic_DNA"/>
</dbReference>
<accession>A0A9D1M8N9</accession>
<name>A0A9D1M8N9_9BACT</name>
<gene>
    <name evidence="4" type="ORF">IAB03_07670</name>
</gene>
<evidence type="ECO:0000313" key="5">
    <source>
        <dbReference type="Proteomes" id="UP000824112"/>
    </source>
</evidence>
<evidence type="ECO:0000259" key="3">
    <source>
        <dbReference type="PROSITE" id="PS51186"/>
    </source>
</evidence>
<dbReference type="GO" id="GO:0016747">
    <property type="term" value="F:acyltransferase activity, transferring groups other than amino-acyl groups"/>
    <property type="evidence" value="ECO:0007669"/>
    <property type="project" value="InterPro"/>
</dbReference>
<protein>
    <submittedName>
        <fullName evidence="4">GNAT family N-acetyltransferase</fullName>
    </submittedName>
</protein>
<reference evidence="4" key="1">
    <citation type="submission" date="2020-10" db="EMBL/GenBank/DDBJ databases">
        <authorList>
            <person name="Gilroy R."/>
        </authorList>
    </citation>
    <scope>NUCLEOTIDE SEQUENCE</scope>
    <source>
        <strain evidence="4">CHK158-818</strain>
    </source>
</reference>
<dbReference type="Gene3D" id="3.40.630.30">
    <property type="match status" value="1"/>
</dbReference>
<feature type="domain" description="N-acetyltransferase" evidence="3">
    <location>
        <begin position="2"/>
        <end position="167"/>
    </location>
</feature>
<dbReference type="AlphaFoldDB" id="A0A9D1M8N9"/>
<reference evidence="4" key="2">
    <citation type="journal article" date="2021" name="PeerJ">
        <title>Extensive microbial diversity within the chicken gut microbiome revealed by metagenomics and culture.</title>
        <authorList>
            <person name="Gilroy R."/>
            <person name="Ravi A."/>
            <person name="Getino M."/>
            <person name="Pursley I."/>
            <person name="Horton D.L."/>
            <person name="Alikhan N.F."/>
            <person name="Baker D."/>
            <person name="Gharbi K."/>
            <person name="Hall N."/>
            <person name="Watson M."/>
            <person name="Adriaenssens E.M."/>
            <person name="Foster-Nyarko E."/>
            <person name="Jarju S."/>
            <person name="Secka A."/>
            <person name="Antonio M."/>
            <person name="Oren A."/>
            <person name="Chaudhuri R.R."/>
            <person name="La Ragione R."/>
            <person name="Hildebrand F."/>
            <person name="Pallen M.J."/>
        </authorList>
    </citation>
    <scope>NUCLEOTIDE SEQUENCE</scope>
    <source>
        <strain evidence="4">CHK158-818</strain>
    </source>
</reference>
<dbReference type="InterPro" id="IPR016181">
    <property type="entry name" value="Acyl_CoA_acyltransferase"/>
</dbReference>
<keyword evidence="1" id="KW-0808">Transferase</keyword>
<dbReference type="PROSITE" id="PS51186">
    <property type="entry name" value="GNAT"/>
    <property type="match status" value="1"/>
</dbReference>